<keyword evidence="2" id="KW-1185">Reference proteome</keyword>
<organism evidence="1 2">
    <name type="scientific">Avena sativa</name>
    <name type="common">Oat</name>
    <dbReference type="NCBI Taxonomy" id="4498"/>
    <lineage>
        <taxon>Eukaryota</taxon>
        <taxon>Viridiplantae</taxon>
        <taxon>Streptophyta</taxon>
        <taxon>Embryophyta</taxon>
        <taxon>Tracheophyta</taxon>
        <taxon>Spermatophyta</taxon>
        <taxon>Magnoliopsida</taxon>
        <taxon>Liliopsida</taxon>
        <taxon>Poales</taxon>
        <taxon>Poaceae</taxon>
        <taxon>BOP clade</taxon>
        <taxon>Pooideae</taxon>
        <taxon>Poodae</taxon>
        <taxon>Poeae</taxon>
        <taxon>Poeae Chloroplast Group 1 (Aveneae type)</taxon>
        <taxon>Aveninae</taxon>
        <taxon>Avena</taxon>
    </lineage>
</organism>
<protein>
    <submittedName>
        <fullName evidence="1">Uncharacterized protein</fullName>
    </submittedName>
</protein>
<evidence type="ECO:0000313" key="1">
    <source>
        <dbReference type="EnsemblPlants" id="AVESA.00010b.r2.2AG0257300.1.CDS"/>
    </source>
</evidence>
<sequence>MAIWDAAFDEAAEEALPDPVEDAHWDAVHTNNMIEFEPEYHVNFGNPDIEEKPPMALEEVLQKMKPFIVAYEGIEDQEEWEEAVKDVMERAPHMKELIDMYSGPDVVSAKQQEEELQRVAHTLPESIPNSVKRFTDKTLLSLKNNPGWGFDKKCQFMDKFVREVSEQYK</sequence>
<proteinExistence type="predicted"/>
<accession>A0ACD5UIE3</accession>
<name>A0ACD5UIE3_AVESA</name>
<reference evidence="1" key="2">
    <citation type="submission" date="2025-09" db="UniProtKB">
        <authorList>
            <consortium name="EnsemblPlants"/>
        </authorList>
    </citation>
    <scope>IDENTIFICATION</scope>
</reference>
<reference evidence="1" key="1">
    <citation type="submission" date="2021-05" db="EMBL/GenBank/DDBJ databases">
        <authorList>
            <person name="Scholz U."/>
            <person name="Mascher M."/>
            <person name="Fiebig A."/>
        </authorList>
    </citation>
    <scope>NUCLEOTIDE SEQUENCE [LARGE SCALE GENOMIC DNA]</scope>
</reference>
<evidence type="ECO:0000313" key="2">
    <source>
        <dbReference type="Proteomes" id="UP001732700"/>
    </source>
</evidence>
<dbReference type="EnsemblPlants" id="AVESA.00010b.r2.2AG0257300.1">
    <property type="protein sequence ID" value="AVESA.00010b.r2.2AG0257300.1.CDS"/>
    <property type="gene ID" value="AVESA.00010b.r2.2AG0257300"/>
</dbReference>
<dbReference type="Proteomes" id="UP001732700">
    <property type="component" value="Chromosome 2A"/>
</dbReference>